<dbReference type="Pfam" id="PF02452">
    <property type="entry name" value="PemK_toxin"/>
    <property type="match status" value="1"/>
</dbReference>
<dbReference type="PANTHER" id="PTHR33988:SF2">
    <property type="entry name" value="ENDORIBONUCLEASE MAZF"/>
    <property type="match status" value="1"/>
</dbReference>
<name>A0A5S4FRI0_9ACTN</name>
<keyword evidence="5" id="KW-1185">Reference proteome</keyword>
<protein>
    <recommendedName>
        <fullName evidence="3">mRNA interferase</fullName>
        <ecNumber evidence="3">3.1.-.-</ecNumber>
    </recommendedName>
</protein>
<dbReference type="RefSeq" id="WP_138665532.1">
    <property type="nucleotide sequence ID" value="NZ_VCKY01000020.1"/>
</dbReference>
<keyword evidence="2" id="KW-1277">Toxin-antitoxin system</keyword>
<dbReference type="InterPro" id="IPR011067">
    <property type="entry name" value="Plasmid_toxin/cell-grow_inhib"/>
</dbReference>
<keyword evidence="3" id="KW-0378">Hydrolase</keyword>
<dbReference type="EMBL" id="VCKY01000020">
    <property type="protein sequence ID" value="TMR23312.1"/>
    <property type="molecule type" value="Genomic_DNA"/>
</dbReference>
<dbReference type="PIRSF" id="PIRSF033490">
    <property type="entry name" value="MazF"/>
    <property type="match status" value="1"/>
</dbReference>
<proteinExistence type="inferred from homology"/>
<dbReference type="GO" id="GO:0004521">
    <property type="term" value="F:RNA endonuclease activity"/>
    <property type="evidence" value="ECO:0007669"/>
    <property type="project" value="TreeGrafter"/>
</dbReference>
<dbReference type="InterPro" id="IPR003477">
    <property type="entry name" value="PemK-like"/>
</dbReference>
<dbReference type="SUPFAM" id="SSF50118">
    <property type="entry name" value="Cell growth inhibitor/plasmid maintenance toxic component"/>
    <property type="match status" value="1"/>
</dbReference>
<dbReference type="GO" id="GO:0003677">
    <property type="term" value="F:DNA binding"/>
    <property type="evidence" value="ECO:0007669"/>
    <property type="project" value="InterPro"/>
</dbReference>
<keyword evidence="3" id="KW-0540">Nuclease</keyword>
<dbReference type="AlphaFoldDB" id="A0A5S4FRI0"/>
<sequence>MRVIQGEIWLAELGDPVGREQGFRRPVLVVSNDGFNTATPVKIIVPLTTTERGWDNHIPIGCEGTGLQKPSWAMVEHVRSVSPQRFMKRIGIAPDEVVREITDWITDTM</sequence>
<keyword evidence="3" id="KW-0255">Endonuclease</keyword>
<gene>
    <name evidence="4" type="ORF">ETD86_08400</name>
</gene>
<dbReference type="GO" id="GO:0006402">
    <property type="term" value="P:mRNA catabolic process"/>
    <property type="evidence" value="ECO:0007669"/>
    <property type="project" value="TreeGrafter"/>
</dbReference>
<dbReference type="GO" id="GO:0016075">
    <property type="term" value="P:rRNA catabolic process"/>
    <property type="evidence" value="ECO:0007669"/>
    <property type="project" value="TreeGrafter"/>
</dbReference>
<accession>A0A5S4FRI0</accession>
<dbReference type="Gene3D" id="2.30.30.110">
    <property type="match status" value="1"/>
</dbReference>
<organism evidence="4 5">
    <name type="scientific">Nonomuraea turkmeniaca</name>
    <dbReference type="NCBI Taxonomy" id="103838"/>
    <lineage>
        <taxon>Bacteria</taxon>
        <taxon>Bacillati</taxon>
        <taxon>Actinomycetota</taxon>
        <taxon>Actinomycetes</taxon>
        <taxon>Streptosporangiales</taxon>
        <taxon>Streptosporangiaceae</taxon>
        <taxon>Nonomuraea</taxon>
    </lineage>
</organism>
<dbReference type="GO" id="GO:0016787">
    <property type="term" value="F:hydrolase activity"/>
    <property type="evidence" value="ECO:0007669"/>
    <property type="project" value="UniProtKB-KW"/>
</dbReference>
<comment type="function">
    <text evidence="3">Toxic component of a type II toxin-antitoxin (TA) system.</text>
</comment>
<dbReference type="Proteomes" id="UP000309128">
    <property type="component" value="Unassembled WGS sequence"/>
</dbReference>
<evidence type="ECO:0000256" key="2">
    <source>
        <dbReference type="ARBA" id="ARBA00022649"/>
    </source>
</evidence>
<dbReference type="OrthoDB" id="9808744at2"/>
<evidence type="ECO:0000313" key="5">
    <source>
        <dbReference type="Proteomes" id="UP000309128"/>
    </source>
</evidence>
<comment type="caution">
    <text evidence="4">The sequence shown here is derived from an EMBL/GenBank/DDBJ whole genome shotgun (WGS) entry which is preliminary data.</text>
</comment>
<evidence type="ECO:0000256" key="1">
    <source>
        <dbReference type="ARBA" id="ARBA00007521"/>
    </source>
</evidence>
<reference evidence="4 5" key="1">
    <citation type="submission" date="2019-05" db="EMBL/GenBank/DDBJ databases">
        <title>Draft genome sequence of Nonomuraea turkmeniaca DSM 43926.</title>
        <authorList>
            <person name="Saricaoglu S."/>
            <person name="Isik K."/>
        </authorList>
    </citation>
    <scope>NUCLEOTIDE SEQUENCE [LARGE SCALE GENOMIC DNA]</scope>
    <source>
        <strain evidence="4 5">DSM 43926</strain>
    </source>
</reference>
<comment type="similarity">
    <text evidence="1 3">Belongs to the PemK/MazF family.</text>
</comment>
<dbReference type="EC" id="3.1.-.-" evidence="3"/>
<dbReference type="PANTHER" id="PTHR33988">
    <property type="entry name" value="ENDORIBONUCLEASE MAZF-RELATED"/>
    <property type="match status" value="1"/>
</dbReference>
<evidence type="ECO:0000313" key="4">
    <source>
        <dbReference type="EMBL" id="TMR23312.1"/>
    </source>
</evidence>
<evidence type="ECO:0000256" key="3">
    <source>
        <dbReference type="PIRNR" id="PIRNR033490"/>
    </source>
</evidence>